<keyword evidence="3" id="KW-0812">Transmembrane</keyword>
<dbReference type="PANTHER" id="PTHR45710">
    <property type="entry name" value="C-TYPE LECTIN DOMAIN-CONTAINING PROTEIN 180"/>
    <property type="match status" value="1"/>
</dbReference>
<protein>
    <submittedName>
        <fullName evidence="6">C-type lectin domain family 2 member B</fullName>
    </submittedName>
</protein>
<dbReference type="InterPro" id="IPR001304">
    <property type="entry name" value="C-type_lectin-like"/>
</dbReference>
<name>A0A9B0H6W4_ODORO</name>
<evidence type="ECO:0000259" key="4">
    <source>
        <dbReference type="PROSITE" id="PS50041"/>
    </source>
</evidence>
<dbReference type="InterPro" id="IPR016187">
    <property type="entry name" value="CTDL_fold"/>
</dbReference>
<dbReference type="InterPro" id="IPR016186">
    <property type="entry name" value="C-type_lectin-like/link_sf"/>
</dbReference>
<evidence type="ECO:0000256" key="3">
    <source>
        <dbReference type="SAM" id="Phobius"/>
    </source>
</evidence>
<evidence type="ECO:0000313" key="5">
    <source>
        <dbReference type="Proteomes" id="UP000245340"/>
    </source>
</evidence>
<evidence type="ECO:0000256" key="1">
    <source>
        <dbReference type="ARBA" id="ARBA00004401"/>
    </source>
</evidence>
<dbReference type="GO" id="GO:0005886">
    <property type="term" value="C:plasma membrane"/>
    <property type="evidence" value="ECO:0007669"/>
    <property type="project" value="UniProtKB-SubCell"/>
</dbReference>
<keyword evidence="2" id="KW-0430">Lectin</keyword>
<reference evidence="6" key="1">
    <citation type="submission" date="2025-08" db="UniProtKB">
        <authorList>
            <consortium name="RefSeq"/>
        </authorList>
    </citation>
    <scope>IDENTIFICATION</scope>
</reference>
<evidence type="ECO:0000313" key="6">
    <source>
        <dbReference type="RefSeq" id="XP_004412711.1"/>
    </source>
</evidence>
<dbReference type="InterPro" id="IPR050828">
    <property type="entry name" value="C-type_lectin/matrix_domain"/>
</dbReference>
<proteinExistence type="predicted"/>
<keyword evidence="5" id="KW-1185">Reference proteome</keyword>
<keyword evidence="3" id="KW-0472">Membrane</keyword>
<dbReference type="RefSeq" id="XP_004412711.1">
    <property type="nucleotide sequence ID" value="XM_004412654.1"/>
</dbReference>
<keyword evidence="3" id="KW-1133">Transmembrane helix</keyword>
<gene>
    <name evidence="6" type="primary">CLEC2B</name>
</gene>
<feature type="transmembrane region" description="Helical" evidence="3">
    <location>
        <begin position="29"/>
        <end position="50"/>
    </location>
</feature>
<dbReference type="AlphaFoldDB" id="A0A9B0H6W4"/>
<dbReference type="PROSITE" id="PS50041">
    <property type="entry name" value="C_TYPE_LECTIN_2"/>
    <property type="match status" value="1"/>
</dbReference>
<dbReference type="SUPFAM" id="SSF56436">
    <property type="entry name" value="C-type lectin-like"/>
    <property type="match status" value="2"/>
</dbReference>
<sequence length="241" mass="28028">MESEGIENRDGMEAVDQNVKRPGIVTKKMLVMSSMICGGIAFLLWAMLGFPRKFKNPRIFKDNTCPEDEIICPQGWNQINNNCFFQSEHEKSWIDGQANCIAYRGSLAIFNSENEVDQAFRSTQDSCPDDWISFQNKCYYFSKEEGDWNSSRHNCVTQRADLTMIDTEEEMAFLKRHKCTSDHWIGLEMTENQAGRWVNGTIFNKWFSVRGNEKCAYLDDDGAATARCYTERKWICRRKMH</sequence>
<dbReference type="InterPro" id="IPR033992">
    <property type="entry name" value="NKR-like_CTLD"/>
</dbReference>
<evidence type="ECO:0000256" key="2">
    <source>
        <dbReference type="ARBA" id="ARBA00022734"/>
    </source>
</evidence>
<dbReference type="Pfam" id="PF00059">
    <property type="entry name" value="Lectin_C"/>
    <property type="match status" value="1"/>
</dbReference>
<feature type="domain" description="C-type lectin" evidence="4">
    <location>
        <begin position="134"/>
        <end position="237"/>
    </location>
</feature>
<organism evidence="5 6">
    <name type="scientific">Odobenus rosmarus divergens</name>
    <name type="common">Pacific walrus</name>
    <dbReference type="NCBI Taxonomy" id="9708"/>
    <lineage>
        <taxon>Eukaryota</taxon>
        <taxon>Metazoa</taxon>
        <taxon>Chordata</taxon>
        <taxon>Craniata</taxon>
        <taxon>Vertebrata</taxon>
        <taxon>Euteleostomi</taxon>
        <taxon>Mammalia</taxon>
        <taxon>Eutheria</taxon>
        <taxon>Laurasiatheria</taxon>
        <taxon>Carnivora</taxon>
        <taxon>Caniformia</taxon>
        <taxon>Pinnipedia</taxon>
        <taxon>Odobenidae</taxon>
        <taxon>Odobenus</taxon>
    </lineage>
</organism>
<dbReference type="SMART" id="SM00034">
    <property type="entry name" value="CLECT"/>
    <property type="match status" value="1"/>
</dbReference>
<dbReference type="PANTHER" id="PTHR45710:SF15">
    <property type="entry name" value="C-TYPE LECTIN DOMAIN FAMILY 2 MEMBER B"/>
    <property type="match status" value="1"/>
</dbReference>
<dbReference type="CDD" id="cd03593">
    <property type="entry name" value="CLECT_NK_receptors_like"/>
    <property type="match status" value="1"/>
</dbReference>
<dbReference type="Proteomes" id="UP000245340">
    <property type="component" value="Unplaced"/>
</dbReference>
<accession>A0A9B0H6W4</accession>
<dbReference type="Gene3D" id="3.10.100.10">
    <property type="entry name" value="Mannose-Binding Protein A, subunit A"/>
    <property type="match status" value="2"/>
</dbReference>
<comment type="subcellular location">
    <subcellularLocation>
        <location evidence="1">Cell membrane</location>
        <topology evidence="1">Single-pass type II membrane protein</topology>
    </subcellularLocation>
</comment>
<dbReference type="GO" id="GO:0030246">
    <property type="term" value="F:carbohydrate binding"/>
    <property type="evidence" value="ECO:0007669"/>
    <property type="project" value="UniProtKB-KW"/>
</dbReference>